<accession>A0ACB8S883</accession>
<sequence length="644" mass="68475">MPSRNFRHELAHADSDFLLAMTQGPAALERFQQNYSQLCRSVKKAAQHGLLDDAALSLASTSFKKMEIFAQYFLDTATVADEISSSLHHSVIQTLSGHDAQAASPPQQVSGSVQPFFRTFPSQNGDVDDAVAPSAYPWLMKNLHNPYPSLREKEEMAQSTGLPVASVDAWFRSVMRDIGWTSLCQTYFAGSLSATVHAARLAFLDDGVGLSADVVFEFNVVKVHAETLYVDLGRDSGACGADVAGVYALDTSPSPPLLDQHATSLDVDNDYLEEEDTTPPPPIAGTKRRATEDAATGSSQHSRLSKRTRLSPAPPSSVTPTPWSPSNSPSFQFIDSCATVTSTFCPAIPALADLQLPATTVDANAGPSAFTSLVSAISAPSTSTEAAQHVPTVLGKRAASESDSESDLGRQAKRAHILHDVDEFPYPSLPVSTLPATPGYRPSSNSDQNHHPAHATFVPLDHTSGYEGADSSPSEVAFVDTVLRTEDVAPGTLLSAIPVTRAPSPAVGDPLSPLSTDLADETGLRSLDDLFQLPPDESIFPPYNDFVTSTEEIDWSSFDELIRSTSLSSGSSSPSLSASSVASPFGDSPSPFGDPPSFDLLLREEGPCAHDGSHIELASSLPLDVGVCDAEQFNLWASVFDNLA</sequence>
<gene>
    <name evidence="1" type="ORF">FA95DRAFT_1675197</name>
</gene>
<dbReference type="Proteomes" id="UP000814033">
    <property type="component" value="Unassembled WGS sequence"/>
</dbReference>
<reference evidence="1" key="2">
    <citation type="journal article" date="2022" name="New Phytol.">
        <title>Evolutionary transition to the ectomycorrhizal habit in the genomes of a hyperdiverse lineage of mushroom-forming fungi.</title>
        <authorList>
            <person name="Looney B."/>
            <person name="Miyauchi S."/>
            <person name="Morin E."/>
            <person name="Drula E."/>
            <person name="Courty P.E."/>
            <person name="Kohler A."/>
            <person name="Kuo A."/>
            <person name="LaButti K."/>
            <person name="Pangilinan J."/>
            <person name="Lipzen A."/>
            <person name="Riley R."/>
            <person name="Andreopoulos W."/>
            <person name="He G."/>
            <person name="Johnson J."/>
            <person name="Nolan M."/>
            <person name="Tritt A."/>
            <person name="Barry K.W."/>
            <person name="Grigoriev I.V."/>
            <person name="Nagy L.G."/>
            <person name="Hibbett D."/>
            <person name="Henrissat B."/>
            <person name="Matheny P.B."/>
            <person name="Labbe J."/>
            <person name="Martin F.M."/>
        </authorList>
    </citation>
    <scope>NUCLEOTIDE SEQUENCE</scope>
    <source>
        <strain evidence="1">FP105234-sp</strain>
    </source>
</reference>
<evidence type="ECO:0000313" key="2">
    <source>
        <dbReference type="Proteomes" id="UP000814033"/>
    </source>
</evidence>
<reference evidence="1" key="1">
    <citation type="submission" date="2021-02" db="EMBL/GenBank/DDBJ databases">
        <authorList>
            <consortium name="DOE Joint Genome Institute"/>
            <person name="Ahrendt S."/>
            <person name="Looney B.P."/>
            <person name="Miyauchi S."/>
            <person name="Morin E."/>
            <person name="Drula E."/>
            <person name="Courty P.E."/>
            <person name="Chicoki N."/>
            <person name="Fauchery L."/>
            <person name="Kohler A."/>
            <person name="Kuo A."/>
            <person name="Labutti K."/>
            <person name="Pangilinan J."/>
            <person name="Lipzen A."/>
            <person name="Riley R."/>
            <person name="Andreopoulos W."/>
            <person name="He G."/>
            <person name="Johnson J."/>
            <person name="Barry K.W."/>
            <person name="Grigoriev I.V."/>
            <person name="Nagy L."/>
            <person name="Hibbett D."/>
            <person name="Henrissat B."/>
            <person name="Matheny P.B."/>
            <person name="Labbe J."/>
            <person name="Martin F."/>
        </authorList>
    </citation>
    <scope>NUCLEOTIDE SEQUENCE</scope>
    <source>
        <strain evidence="1">FP105234-sp</strain>
    </source>
</reference>
<proteinExistence type="predicted"/>
<name>A0ACB8S883_9AGAM</name>
<protein>
    <submittedName>
        <fullName evidence="1">Uncharacterized protein</fullName>
    </submittedName>
</protein>
<comment type="caution">
    <text evidence="1">The sequence shown here is derived from an EMBL/GenBank/DDBJ whole genome shotgun (WGS) entry which is preliminary data.</text>
</comment>
<evidence type="ECO:0000313" key="1">
    <source>
        <dbReference type="EMBL" id="KAI0052514.1"/>
    </source>
</evidence>
<dbReference type="EMBL" id="MU275845">
    <property type="protein sequence ID" value="KAI0052514.1"/>
    <property type="molecule type" value="Genomic_DNA"/>
</dbReference>
<keyword evidence="2" id="KW-1185">Reference proteome</keyword>
<organism evidence="1 2">
    <name type="scientific">Auriscalpium vulgare</name>
    <dbReference type="NCBI Taxonomy" id="40419"/>
    <lineage>
        <taxon>Eukaryota</taxon>
        <taxon>Fungi</taxon>
        <taxon>Dikarya</taxon>
        <taxon>Basidiomycota</taxon>
        <taxon>Agaricomycotina</taxon>
        <taxon>Agaricomycetes</taxon>
        <taxon>Russulales</taxon>
        <taxon>Auriscalpiaceae</taxon>
        <taxon>Auriscalpium</taxon>
    </lineage>
</organism>